<evidence type="ECO:0000313" key="1">
    <source>
        <dbReference type="EMBL" id="PNU04552.1"/>
    </source>
</evidence>
<proteinExistence type="predicted"/>
<dbReference type="Proteomes" id="UP000236327">
    <property type="component" value="Unassembled WGS sequence"/>
</dbReference>
<comment type="caution">
    <text evidence="1">The sequence shown here is derived from an EMBL/GenBank/DDBJ whole genome shotgun (WGS) entry which is preliminary data.</text>
</comment>
<sequence>MDKDQVDELIALGTNPESITRVQNLARQLMKETGNGYTLRLACAATLSCFLTEAGIPIAKTVGAGELARRLRMKRNWKRVEVGDQRAGDVGVTFDKDPNRPGADHVYLVVERVDRDLMFIADNQVEGKRHHRTASGKKTGRMSSAKTATEYFLRAPESVALALEAMASLDDENTNALREPFNDEGILVGFGSQ</sequence>
<name>A0A2K2G0M4_9SPHN</name>
<organism evidence="1 2">
    <name type="scientific">Novosphingobium guangzhouense</name>
    <dbReference type="NCBI Taxonomy" id="1850347"/>
    <lineage>
        <taxon>Bacteria</taxon>
        <taxon>Pseudomonadati</taxon>
        <taxon>Pseudomonadota</taxon>
        <taxon>Alphaproteobacteria</taxon>
        <taxon>Sphingomonadales</taxon>
        <taxon>Sphingomonadaceae</taxon>
        <taxon>Novosphingobium</taxon>
    </lineage>
</organism>
<protein>
    <submittedName>
        <fullName evidence="1">Uncharacterized protein</fullName>
    </submittedName>
</protein>
<keyword evidence="2" id="KW-1185">Reference proteome</keyword>
<dbReference type="AlphaFoldDB" id="A0A2K2G0M4"/>
<reference evidence="1 2" key="1">
    <citation type="submission" date="2016-05" db="EMBL/GenBank/DDBJ databases">
        <title>Complete genome sequence of Novosphingobium guangzhouense SA925(T).</title>
        <authorList>
            <person name="Sha S."/>
        </authorList>
    </citation>
    <scope>NUCLEOTIDE SEQUENCE [LARGE SCALE GENOMIC DNA]</scope>
    <source>
        <strain evidence="1 2">SA925</strain>
    </source>
</reference>
<dbReference type="EMBL" id="LYMM01000033">
    <property type="protein sequence ID" value="PNU04552.1"/>
    <property type="molecule type" value="Genomic_DNA"/>
</dbReference>
<evidence type="ECO:0000313" key="2">
    <source>
        <dbReference type="Proteomes" id="UP000236327"/>
    </source>
</evidence>
<dbReference type="RefSeq" id="WP_103096091.1">
    <property type="nucleotide sequence ID" value="NZ_LYMM01000033.1"/>
</dbReference>
<accession>A0A2K2G0M4</accession>
<dbReference type="OrthoDB" id="5395100at2"/>
<gene>
    <name evidence="1" type="ORF">A8V01_19250</name>
</gene>